<dbReference type="OrthoDB" id="9765258at2"/>
<dbReference type="Proteomes" id="UP000028252">
    <property type="component" value="Unassembled WGS sequence"/>
</dbReference>
<dbReference type="STRING" id="1232683.ADIMK_4051"/>
<reference evidence="2 3" key="1">
    <citation type="submission" date="2014-04" db="EMBL/GenBank/DDBJ databases">
        <title>Marinobacterium kochiensis sp. nov., isolated from sediment sample collected from Kochi backwaters in Kerala, India.</title>
        <authorList>
            <person name="Singh A."/>
            <person name="Pinnaka A.K."/>
        </authorList>
    </citation>
    <scope>NUCLEOTIDE SEQUENCE [LARGE SCALE GENOMIC DNA]</scope>
    <source>
        <strain evidence="2 3">AK27</strain>
    </source>
</reference>
<comment type="caution">
    <text evidence="2">The sequence shown here is derived from an EMBL/GenBank/DDBJ whole genome shotgun (WGS) entry which is preliminary data.</text>
</comment>
<dbReference type="EC" id="1.1.99.14" evidence="2"/>
<dbReference type="RefSeq" id="WP_036192046.1">
    <property type="nucleotide sequence ID" value="NZ_JMQN01000059.1"/>
</dbReference>
<feature type="domain" description="4Fe-4S ferredoxin-type" evidence="1">
    <location>
        <begin position="33"/>
        <end position="108"/>
    </location>
</feature>
<protein>
    <submittedName>
        <fullName evidence="2">Glycolate dehydrogenase, subunit GlcD</fullName>
        <ecNumber evidence="2">1.1.99.14</ecNumber>
    </submittedName>
</protein>
<dbReference type="eggNOG" id="COG0247">
    <property type="taxonomic scope" value="Bacteria"/>
</dbReference>
<accession>A0A081FTP9</accession>
<proteinExistence type="predicted"/>
<dbReference type="Pfam" id="PF13183">
    <property type="entry name" value="Fer4_8"/>
    <property type="match status" value="1"/>
</dbReference>
<evidence type="ECO:0000313" key="3">
    <source>
        <dbReference type="Proteomes" id="UP000028252"/>
    </source>
</evidence>
<dbReference type="GO" id="GO:0019154">
    <property type="term" value="F:glycolate dehydrogenase activity"/>
    <property type="evidence" value="ECO:0007669"/>
    <property type="project" value="UniProtKB-EC"/>
</dbReference>
<gene>
    <name evidence="2" type="ORF">ADIMK_4051</name>
</gene>
<dbReference type="SUPFAM" id="SSF46548">
    <property type="entry name" value="alpha-helical ferredoxin"/>
    <property type="match status" value="1"/>
</dbReference>
<organism evidence="2 3">
    <name type="scientific">Marinobacterium lacunae</name>
    <dbReference type="NCBI Taxonomy" id="1232683"/>
    <lineage>
        <taxon>Bacteria</taxon>
        <taxon>Pseudomonadati</taxon>
        <taxon>Pseudomonadota</taxon>
        <taxon>Gammaproteobacteria</taxon>
        <taxon>Oceanospirillales</taxon>
        <taxon>Oceanospirillaceae</taxon>
        <taxon>Marinobacterium</taxon>
    </lineage>
</organism>
<dbReference type="PANTHER" id="PTHR32479">
    <property type="entry name" value="GLYCOLATE OXIDASE IRON-SULFUR SUBUNIT"/>
    <property type="match status" value="1"/>
</dbReference>
<evidence type="ECO:0000259" key="1">
    <source>
        <dbReference type="Pfam" id="PF13183"/>
    </source>
</evidence>
<dbReference type="InterPro" id="IPR017896">
    <property type="entry name" value="4Fe4S_Fe-S-bd"/>
</dbReference>
<dbReference type="EMBL" id="JMQN01000059">
    <property type="protein sequence ID" value="KEA61904.1"/>
    <property type="molecule type" value="Genomic_DNA"/>
</dbReference>
<dbReference type="AlphaFoldDB" id="A0A081FTP9"/>
<dbReference type="PANTHER" id="PTHR32479:SF19">
    <property type="entry name" value="ANAEROBIC GLYCEROL-3-PHOSPHATE DEHYDROGENASE SUBUNIT C"/>
    <property type="match status" value="1"/>
</dbReference>
<keyword evidence="3" id="KW-1185">Reference proteome</keyword>
<dbReference type="PATRIC" id="fig|1232683.4.peg.3986"/>
<name>A0A081FTP9_9GAMM</name>
<keyword evidence="2" id="KW-0560">Oxidoreductase</keyword>
<sequence>MDTELDWSEYESAGLGDAYADIPKEGGDFAKAVSVCINSMVCLRPIERGVMCPSFRVHGDAMFSPGGRSRLLKRMLNGDISDDEQRLLDRAMAACVSCKGCKRECDTNLDIATIRVEYLAQKIQRSGVTLRQRAFAALPDLLHYPRVARFAVSAINSCALFRKWLSLSDDHPLPIPVKALSLVPKEQPDSAREVVLWVDSFTAAYAPEAASAALQVLEASGFRVFIVRGLCGGRSAYSQGLVAKARKDAVRLIKSLEAHIKAGRAVIGLEPSTLLMLRDELRALGLGTRVDELANNAYLFEEFLARELNGGRLKLPLRSASDEPPVMVHGHCHQKSVGAMKSMRKILKQVPGLEFEFIEASCCGGAGSFGFEVENAADARAMAELVLMPVLRARSESQLVANGFSCREQVARLGGPKGIHVAELLARYLA</sequence>
<evidence type="ECO:0000313" key="2">
    <source>
        <dbReference type="EMBL" id="KEA61904.1"/>
    </source>
</evidence>